<protein>
    <recommendedName>
        <fullName evidence="3">DUF922 domain-containing protein</fullName>
    </recommendedName>
</protein>
<evidence type="ECO:0000313" key="2">
    <source>
        <dbReference type="Proteomes" id="UP000239590"/>
    </source>
</evidence>
<gene>
    <name evidence="1" type="ORF">C5O19_06455</name>
</gene>
<evidence type="ECO:0008006" key="3">
    <source>
        <dbReference type="Google" id="ProtNLM"/>
    </source>
</evidence>
<dbReference type="OrthoDB" id="5431540at2"/>
<name>A0A2S7INI3_9BACT</name>
<proteinExistence type="predicted"/>
<dbReference type="Proteomes" id="UP000239590">
    <property type="component" value="Unassembled WGS sequence"/>
</dbReference>
<dbReference type="RefSeq" id="WP_104710673.1">
    <property type="nucleotide sequence ID" value="NZ_PTRA01000001.1"/>
</dbReference>
<comment type="caution">
    <text evidence="1">The sequence shown here is derived from an EMBL/GenBank/DDBJ whole genome shotgun (WGS) entry which is preliminary data.</text>
</comment>
<accession>A0A2S7INI3</accession>
<dbReference type="EMBL" id="PTRA01000001">
    <property type="protein sequence ID" value="PQA59291.1"/>
    <property type="molecule type" value="Genomic_DNA"/>
</dbReference>
<dbReference type="AlphaFoldDB" id="A0A2S7INI3"/>
<reference evidence="2" key="1">
    <citation type="submission" date="2018-02" db="EMBL/GenBank/DDBJ databases">
        <title>Genome sequencing of Solimonas sp. HR-BB.</title>
        <authorList>
            <person name="Lee Y."/>
            <person name="Jeon C.O."/>
        </authorList>
    </citation>
    <scope>NUCLEOTIDE SEQUENCE [LARGE SCALE GENOMIC DNA]</scope>
    <source>
        <strain evidence="2">HR-U</strain>
    </source>
</reference>
<keyword evidence="2" id="KW-1185">Reference proteome</keyword>
<sequence>MNLIHRRFFSRYLLIWIGFLVTPTVWAQRTLGLRPESIPQLPNLYTLQDIVDERPNQSGLGTVVLSSGQTTRLQFAASVPATLRQLLRQPPRNERDYPVRVRVKQLWFDEKPSSRLIRGTFRVQLVFEREVEDRYITLTECQAGADYSRSPGMEGNYEIQLRQTLERCFREFGNWVKTNEQKTEKLARRVQIRFKEYVPKGRLADTVFYDPARKLTWNDFRGPIRRVNPRTGAMIYTSFGYEAMTHVDKGTVYIDMTVKAFMLQNSSWTSEPASNAYALAHEQLHFDITHLITERFKKALLAEELPLEDYDSRIQYIFLESFREMNRYQEQYDAETRHSINQPEQARWAEKVTREIRELRR</sequence>
<evidence type="ECO:0000313" key="1">
    <source>
        <dbReference type="EMBL" id="PQA59291.1"/>
    </source>
</evidence>
<organism evidence="1 2">
    <name type="scientific">Siphonobacter curvatus</name>
    <dbReference type="NCBI Taxonomy" id="2094562"/>
    <lineage>
        <taxon>Bacteria</taxon>
        <taxon>Pseudomonadati</taxon>
        <taxon>Bacteroidota</taxon>
        <taxon>Cytophagia</taxon>
        <taxon>Cytophagales</taxon>
        <taxon>Cytophagaceae</taxon>
        <taxon>Siphonobacter</taxon>
    </lineage>
</organism>